<feature type="transmembrane region" description="Helical" evidence="1">
    <location>
        <begin position="91"/>
        <end position="118"/>
    </location>
</feature>
<keyword evidence="1" id="KW-0472">Membrane</keyword>
<dbReference type="InterPro" id="IPR012551">
    <property type="entry name" value="DUF1707_SHOCT-like"/>
</dbReference>
<evidence type="ECO:0000313" key="3">
    <source>
        <dbReference type="EMBL" id="MEE2057493.1"/>
    </source>
</evidence>
<keyword evidence="1" id="KW-0812">Transmembrane</keyword>
<name>A0ABU7L7I8_9NOCA</name>
<accession>A0ABU7L7I8</accession>
<organism evidence="3 4">
    <name type="scientific">Rhodococcus artemisiae</name>
    <dbReference type="NCBI Taxonomy" id="714159"/>
    <lineage>
        <taxon>Bacteria</taxon>
        <taxon>Bacillati</taxon>
        <taxon>Actinomycetota</taxon>
        <taxon>Actinomycetes</taxon>
        <taxon>Mycobacteriales</taxon>
        <taxon>Nocardiaceae</taxon>
        <taxon>Rhodococcus</taxon>
    </lineage>
</organism>
<protein>
    <submittedName>
        <fullName evidence="3">DUF1707 domain-containing protein</fullName>
    </submittedName>
</protein>
<gene>
    <name evidence="3" type="ORF">Q7514_08110</name>
</gene>
<dbReference type="PANTHER" id="PTHR40763">
    <property type="entry name" value="MEMBRANE PROTEIN-RELATED"/>
    <property type="match status" value="1"/>
</dbReference>
<dbReference type="Pfam" id="PF08044">
    <property type="entry name" value="DUF1707"/>
    <property type="match status" value="1"/>
</dbReference>
<dbReference type="PANTHER" id="PTHR40763:SF5">
    <property type="entry name" value="MEMBRANE PROTEIN"/>
    <property type="match status" value="1"/>
</dbReference>
<keyword evidence="4" id="KW-1185">Reference proteome</keyword>
<proteinExistence type="predicted"/>
<evidence type="ECO:0000313" key="4">
    <source>
        <dbReference type="Proteomes" id="UP001336020"/>
    </source>
</evidence>
<feature type="domain" description="DUF1707" evidence="2">
    <location>
        <begin position="6"/>
        <end position="58"/>
    </location>
</feature>
<dbReference type="RefSeq" id="WP_330132752.1">
    <property type="nucleotide sequence ID" value="NZ_JAUTXY010000003.1"/>
</dbReference>
<reference evidence="3 4" key="1">
    <citation type="submission" date="2023-07" db="EMBL/GenBank/DDBJ databases">
        <authorList>
            <person name="Girao M."/>
            <person name="Carvalho M.F."/>
        </authorList>
    </citation>
    <scope>NUCLEOTIDE SEQUENCE [LARGE SCALE GENOMIC DNA]</scope>
    <source>
        <strain evidence="3 4">YIM65754</strain>
    </source>
</reference>
<comment type="caution">
    <text evidence="3">The sequence shown here is derived from an EMBL/GenBank/DDBJ whole genome shotgun (WGS) entry which is preliminary data.</text>
</comment>
<dbReference type="Proteomes" id="UP001336020">
    <property type="component" value="Unassembled WGS sequence"/>
</dbReference>
<evidence type="ECO:0000259" key="2">
    <source>
        <dbReference type="Pfam" id="PF08044"/>
    </source>
</evidence>
<keyword evidence="1" id="KW-1133">Transmembrane helix</keyword>
<dbReference type="EMBL" id="JAUTXY010000003">
    <property type="protein sequence ID" value="MEE2057493.1"/>
    <property type="molecule type" value="Genomic_DNA"/>
</dbReference>
<evidence type="ECO:0000256" key="1">
    <source>
        <dbReference type="SAM" id="Phobius"/>
    </source>
</evidence>
<sequence>MDSPEIRIGDTERAEALNLLGEHFSHGRLNLSEFEERSAQATAATTRGELEILFTDLPHVAANTPDTVQEKDTASGTLGHWREIVMGLTPLLALVLFFAFDTWLWFLLVPAVSIVLYAGRNDDEDDEDDEPEKKN</sequence>